<dbReference type="OrthoDB" id="5987198at2759"/>
<evidence type="ECO:0000313" key="2">
    <source>
        <dbReference type="Proteomes" id="UP000184267"/>
    </source>
</evidence>
<dbReference type="AlphaFoldDB" id="A0A1M2W099"/>
<comment type="caution">
    <text evidence="1">The sequence shown here is derived from an EMBL/GenBank/DDBJ whole genome shotgun (WGS) entry which is preliminary data.</text>
</comment>
<proteinExistence type="predicted"/>
<reference evidence="1 2" key="1">
    <citation type="submission" date="2016-10" db="EMBL/GenBank/DDBJ databases">
        <title>Genome sequence of the basidiomycete white-rot fungus Trametes pubescens.</title>
        <authorList>
            <person name="Makela M.R."/>
            <person name="Granchi Z."/>
            <person name="Peng M."/>
            <person name="De Vries R.P."/>
            <person name="Grigoriev I."/>
            <person name="Riley R."/>
            <person name="Hilden K."/>
        </authorList>
    </citation>
    <scope>NUCLEOTIDE SEQUENCE [LARGE SCALE GENOMIC DNA]</scope>
    <source>
        <strain evidence="1 2">FBCC735</strain>
    </source>
</reference>
<gene>
    <name evidence="1" type="ORF">TRAPUB_10177</name>
</gene>
<dbReference type="Proteomes" id="UP000184267">
    <property type="component" value="Unassembled WGS sequence"/>
</dbReference>
<dbReference type="EMBL" id="MNAD01000416">
    <property type="protein sequence ID" value="OJT13284.1"/>
    <property type="molecule type" value="Genomic_DNA"/>
</dbReference>
<keyword evidence="2" id="KW-1185">Reference proteome</keyword>
<accession>A0A1M2W099</accession>
<name>A0A1M2W099_TRAPU</name>
<evidence type="ECO:0000313" key="1">
    <source>
        <dbReference type="EMBL" id="OJT13284.1"/>
    </source>
</evidence>
<protein>
    <submittedName>
        <fullName evidence="1">Uncharacterized protein</fullName>
    </submittedName>
</protein>
<organism evidence="1 2">
    <name type="scientific">Trametes pubescens</name>
    <name type="common">White-rot fungus</name>
    <dbReference type="NCBI Taxonomy" id="154538"/>
    <lineage>
        <taxon>Eukaryota</taxon>
        <taxon>Fungi</taxon>
        <taxon>Dikarya</taxon>
        <taxon>Basidiomycota</taxon>
        <taxon>Agaricomycotina</taxon>
        <taxon>Agaricomycetes</taxon>
        <taxon>Polyporales</taxon>
        <taxon>Polyporaceae</taxon>
        <taxon>Trametes</taxon>
    </lineage>
</organism>
<sequence length="49" mass="5618">MFQQLCKLENPSKARWRLSPRTESAPERMVNDTIAAARDGLSNLRRFVG</sequence>